<organism evidence="2 3">
    <name type="scientific">Parahaliea mediterranea</name>
    <dbReference type="NCBI Taxonomy" id="651086"/>
    <lineage>
        <taxon>Bacteria</taxon>
        <taxon>Pseudomonadati</taxon>
        <taxon>Pseudomonadota</taxon>
        <taxon>Gammaproteobacteria</taxon>
        <taxon>Cellvibrionales</taxon>
        <taxon>Halieaceae</taxon>
        <taxon>Parahaliea</taxon>
    </lineage>
</organism>
<accession>A0A939DEY9</accession>
<sequence length="389" mass="43325">MPKNIALFIDGTWNYPRGRKNAQNTNVRKLYELCQGSASHQELCYLRGVGTLGSPPFPEESPSGGRRVRQWLGRPLNVLAGATGGGTSNRIVDAYQFLCRHYQPGDHIYLFGFSRGAFAARSLAGFVDHVGILLREKLEFVDGAYWLYRHAIDTRQSRLREFLYRITDGREGADDETALPIHFIGVWDTVAALGLPRRASVLTDPYNEYHQTGLPYYMTHARHALAIHELRGDFRPLLWHGTHPNNPHQTLQQTWFAGAHADVGGGYREADLSDNTLAWMIGEATAAGLAVNAVPQVSAATVRYAPLHHEIRGVFAAARPRTREALAGGAGVTAGTVNTFRLDRASFERMDQPRAMRPYRFFRPAVNKALQRADDLGSALHRHHAVPLD</sequence>
<comment type="caution">
    <text evidence="2">The sequence shown here is derived from an EMBL/GenBank/DDBJ whole genome shotgun (WGS) entry which is preliminary data.</text>
</comment>
<name>A0A939DEY9_9GAMM</name>
<evidence type="ECO:0000313" key="2">
    <source>
        <dbReference type="EMBL" id="MBN7796888.1"/>
    </source>
</evidence>
<keyword evidence="3" id="KW-1185">Reference proteome</keyword>
<dbReference type="EMBL" id="JAFKCZ010000006">
    <property type="protein sequence ID" value="MBN7796888.1"/>
    <property type="molecule type" value="Genomic_DNA"/>
</dbReference>
<reference evidence="2" key="1">
    <citation type="submission" date="2021-02" db="EMBL/GenBank/DDBJ databases">
        <title>PHA producing bacteria isolated from coastal sediment in Guangdong, Shenzhen.</title>
        <authorList>
            <person name="Zheng W."/>
            <person name="Yu S."/>
            <person name="Huang Y."/>
        </authorList>
    </citation>
    <scope>NUCLEOTIDE SEQUENCE</scope>
    <source>
        <strain evidence="2">TN14-10</strain>
    </source>
</reference>
<evidence type="ECO:0000259" key="1">
    <source>
        <dbReference type="Pfam" id="PF09994"/>
    </source>
</evidence>
<dbReference type="InterPro" id="IPR029058">
    <property type="entry name" value="AB_hydrolase_fold"/>
</dbReference>
<feature type="domain" description="T6SS Phospholipase effector Tle1-like catalytic" evidence="1">
    <location>
        <begin position="3"/>
        <end position="282"/>
    </location>
</feature>
<dbReference type="PANTHER" id="PTHR33840:SF1">
    <property type="entry name" value="TLE1 PHOSPHOLIPASE DOMAIN-CONTAINING PROTEIN"/>
    <property type="match status" value="1"/>
</dbReference>
<dbReference type="Pfam" id="PF09994">
    <property type="entry name" value="T6SS_Tle1-like_cat"/>
    <property type="match status" value="1"/>
</dbReference>
<dbReference type="AlphaFoldDB" id="A0A939DEY9"/>
<dbReference type="RefSeq" id="WP_206560327.1">
    <property type="nucleotide sequence ID" value="NZ_JAFKCZ010000006.1"/>
</dbReference>
<evidence type="ECO:0000313" key="3">
    <source>
        <dbReference type="Proteomes" id="UP000664303"/>
    </source>
</evidence>
<gene>
    <name evidence="2" type="ORF">JYP50_09815</name>
</gene>
<dbReference type="PANTHER" id="PTHR33840">
    <property type="match status" value="1"/>
</dbReference>
<dbReference type="SUPFAM" id="SSF53474">
    <property type="entry name" value="alpha/beta-Hydrolases"/>
    <property type="match status" value="1"/>
</dbReference>
<dbReference type="Proteomes" id="UP000664303">
    <property type="component" value="Unassembled WGS sequence"/>
</dbReference>
<proteinExistence type="predicted"/>
<protein>
    <submittedName>
        <fullName evidence="2">DUF2235 domain-containing protein</fullName>
    </submittedName>
</protein>
<dbReference type="InterPro" id="IPR018712">
    <property type="entry name" value="Tle1-like_cat"/>
</dbReference>